<feature type="domain" description="SnoaL-like" evidence="3">
    <location>
        <begin position="221"/>
        <end position="322"/>
    </location>
</feature>
<evidence type="ECO:0000256" key="2">
    <source>
        <dbReference type="SAM" id="SignalP"/>
    </source>
</evidence>
<feature type="chain" id="PRO_5002517900" evidence="2">
    <location>
        <begin position="24"/>
        <end position="338"/>
    </location>
</feature>
<gene>
    <name evidence="4" type="ORF">WYH_00322</name>
</gene>
<dbReference type="Proteomes" id="UP000034392">
    <property type="component" value="Chromosome"/>
</dbReference>
<dbReference type="Pfam" id="PF12680">
    <property type="entry name" value="SnoaL_2"/>
    <property type="match status" value="1"/>
</dbReference>
<dbReference type="AlphaFoldDB" id="A0A0F7KRK8"/>
<keyword evidence="2" id="KW-0732">Signal</keyword>
<protein>
    <submittedName>
        <fullName evidence="4">SnoaL-like domain protein</fullName>
    </submittedName>
</protein>
<name>A0A0F7KRK8_9SPHN</name>
<dbReference type="EMBL" id="CP011452">
    <property type="protein sequence ID" value="AKH41385.1"/>
    <property type="molecule type" value="Genomic_DNA"/>
</dbReference>
<dbReference type="PATRIC" id="fig|1267766.3.peg.330"/>
<proteinExistence type="predicted"/>
<dbReference type="GO" id="GO:0030638">
    <property type="term" value="P:polyketide metabolic process"/>
    <property type="evidence" value="ECO:0007669"/>
    <property type="project" value="InterPro"/>
</dbReference>
<organism evidence="4 5">
    <name type="scientific">Croceibacterium atlanticum</name>
    <dbReference type="NCBI Taxonomy" id="1267766"/>
    <lineage>
        <taxon>Bacteria</taxon>
        <taxon>Pseudomonadati</taxon>
        <taxon>Pseudomonadota</taxon>
        <taxon>Alphaproteobacteria</taxon>
        <taxon>Sphingomonadales</taxon>
        <taxon>Erythrobacteraceae</taxon>
        <taxon>Croceibacterium</taxon>
    </lineage>
</organism>
<dbReference type="Gene3D" id="3.10.450.50">
    <property type="match status" value="2"/>
</dbReference>
<reference evidence="4" key="1">
    <citation type="submission" date="2015-05" db="EMBL/GenBank/DDBJ databases">
        <title>The complete genome of Altererythrobacter atlanticus strain 26DY36.</title>
        <authorList>
            <person name="Wu Y.-H."/>
            <person name="Cheng H."/>
            <person name="Wu X.-W."/>
        </authorList>
    </citation>
    <scope>NUCLEOTIDE SEQUENCE [LARGE SCALE GENOMIC DNA]</scope>
    <source>
        <strain evidence="4">26DY36</strain>
    </source>
</reference>
<evidence type="ECO:0000313" key="4">
    <source>
        <dbReference type="EMBL" id="AKH41385.1"/>
    </source>
</evidence>
<feature type="region of interest" description="Disordered" evidence="1">
    <location>
        <begin position="172"/>
        <end position="193"/>
    </location>
</feature>
<dbReference type="InterPro" id="IPR037401">
    <property type="entry name" value="SnoaL-like"/>
</dbReference>
<evidence type="ECO:0000259" key="3">
    <source>
        <dbReference type="Pfam" id="PF12680"/>
    </source>
</evidence>
<dbReference type="InterPro" id="IPR009959">
    <property type="entry name" value="Cyclase_SnoaL-like"/>
</dbReference>
<evidence type="ECO:0000256" key="1">
    <source>
        <dbReference type="SAM" id="MobiDB-lite"/>
    </source>
</evidence>
<dbReference type="SUPFAM" id="SSF54427">
    <property type="entry name" value="NTF2-like"/>
    <property type="match status" value="2"/>
</dbReference>
<dbReference type="KEGG" id="aay:WYH_00322"/>
<dbReference type="InterPro" id="IPR032710">
    <property type="entry name" value="NTF2-like_dom_sf"/>
</dbReference>
<accession>A0A0F7KRK8</accession>
<feature type="signal peptide" evidence="2">
    <location>
        <begin position="1"/>
        <end position="23"/>
    </location>
</feature>
<keyword evidence="5" id="KW-1185">Reference proteome</keyword>
<dbReference type="Pfam" id="PF07366">
    <property type="entry name" value="SnoaL"/>
    <property type="match status" value="1"/>
</dbReference>
<sequence>MPALVCMWLAACVTMDSGGSALAARSLAPPAGRAVGAGPVPVSGHPRPMSLLEARDRALAANKRLVFDMWRGVVNAGHVELADDMLTEDYIQHSPMLPTGREAFKQIFSAVERREIPDLVFPAIVTLIAEGDLVVMAMREELPEPDDSGNYTTTHFNLFRVEDGRLAEHWHSIQGQPGPHLPSPDEGGPQPVTGATGSAQMAMLRADHPALARNKQLVFNAWREVLAAGREDGAQHFFAEGYVDHDPNGQSGLAALRASLARREDGPILPAIDDPLVAMVAEGDLVVMITGRPHPDPRRDGKTYTTTSFEMFRIEDGRIAEHWNGAARPGGSLGPYAE</sequence>
<dbReference type="STRING" id="1267766.WYH_00322"/>
<evidence type="ECO:0000313" key="5">
    <source>
        <dbReference type="Proteomes" id="UP000034392"/>
    </source>
</evidence>
<dbReference type="PANTHER" id="PTHR38436">
    <property type="entry name" value="POLYKETIDE CYCLASE SNOAL-LIKE DOMAIN"/>
    <property type="match status" value="1"/>
</dbReference>
<dbReference type="PANTHER" id="PTHR38436:SF1">
    <property type="entry name" value="ESTER CYCLASE"/>
    <property type="match status" value="1"/>
</dbReference>